<dbReference type="NCBIfam" id="TIGR00256">
    <property type="entry name" value="D-aminoacyl-tRNA deacylase"/>
    <property type="match status" value="1"/>
</dbReference>
<proteinExistence type="inferred from homology"/>
<dbReference type="SUPFAM" id="SSF47762">
    <property type="entry name" value="PAH2 domain"/>
    <property type="match status" value="1"/>
</dbReference>
<dbReference type="Pfam" id="PF02671">
    <property type="entry name" value="PAH"/>
    <property type="match status" value="1"/>
</dbReference>
<dbReference type="SUPFAM" id="SSF69500">
    <property type="entry name" value="DTD-like"/>
    <property type="match status" value="1"/>
</dbReference>
<dbReference type="InterPro" id="IPR036600">
    <property type="entry name" value="PAH_sf"/>
</dbReference>
<evidence type="ECO:0000256" key="7">
    <source>
        <dbReference type="PROSITE-ProRule" id="PRU00810"/>
    </source>
</evidence>
<keyword evidence="4 7" id="KW-0539">Nucleus</keyword>
<evidence type="ECO:0000256" key="2">
    <source>
        <dbReference type="ARBA" id="ARBA00009673"/>
    </source>
</evidence>
<evidence type="ECO:0000256" key="4">
    <source>
        <dbReference type="ARBA" id="ARBA00023242"/>
    </source>
</evidence>
<name>A0ABM0H0F3_SACKO</name>
<dbReference type="PANTHER" id="PTHR10472">
    <property type="entry name" value="D-TYROSYL-TRNA TYR DEACYLASE"/>
    <property type="match status" value="1"/>
</dbReference>
<evidence type="ECO:0000256" key="5">
    <source>
        <dbReference type="ARBA" id="ARBA00047676"/>
    </source>
</evidence>
<keyword evidence="10" id="KW-1185">Reference proteome</keyword>
<evidence type="ECO:0000256" key="1">
    <source>
        <dbReference type="ARBA" id="ARBA00004123"/>
    </source>
</evidence>
<dbReference type="Pfam" id="PF02580">
    <property type="entry name" value="Tyr_Deacylase"/>
    <property type="match status" value="1"/>
</dbReference>
<evidence type="ECO:0000313" key="10">
    <source>
        <dbReference type="Proteomes" id="UP000694865"/>
    </source>
</evidence>
<dbReference type="Gene3D" id="1.20.1160.11">
    <property type="entry name" value="Paired amphipathic helix"/>
    <property type="match status" value="1"/>
</dbReference>
<gene>
    <name evidence="11" type="primary">LOC100368545</name>
</gene>
<keyword evidence="8" id="KW-0694">RNA-binding</keyword>
<evidence type="ECO:0000313" key="11">
    <source>
        <dbReference type="RefSeq" id="XP_002741445.1"/>
    </source>
</evidence>
<dbReference type="CDD" id="cd00563">
    <property type="entry name" value="Dtyr_deacylase"/>
    <property type="match status" value="1"/>
</dbReference>
<keyword evidence="8" id="KW-0820">tRNA-binding</keyword>
<dbReference type="InterPro" id="IPR003732">
    <property type="entry name" value="Daa-tRNA_deacyls_DTD"/>
</dbReference>
<evidence type="ECO:0000256" key="8">
    <source>
        <dbReference type="RuleBase" id="RU003470"/>
    </source>
</evidence>
<dbReference type="InterPro" id="IPR003822">
    <property type="entry name" value="PAH"/>
</dbReference>
<reference evidence="11" key="1">
    <citation type="submission" date="2025-08" db="UniProtKB">
        <authorList>
            <consortium name="RefSeq"/>
        </authorList>
    </citation>
    <scope>IDENTIFICATION</scope>
    <source>
        <tissue evidence="11">Testes</tissue>
    </source>
</reference>
<dbReference type="Gene3D" id="3.50.80.10">
    <property type="entry name" value="D-tyrosyl-tRNA(Tyr) deacylase"/>
    <property type="match status" value="1"/>
</dbReference>
<feature type="region of interest" description="Disordered" evidence="9">
    <location>
        <begin position="280"/>
        <end position="303"/>
    </location>
</feature>
<evidence type="ECO:0000256" key="6">
    <source>
        <dbReference type="ARBA" id="ARBA00048018"/>
    </source>
</evidence>
<dbReference type="PANTHER" id="PTHR10472:SF5">
    <property type="entry name" value="D-AMINOACYL-TRNA DEACYLASE 1"/>
    <property type="match status" value="1"/>
</dbReference>
<dbReference type="RefSeq" id="XP_002741445.1">
    <property type="nucleotide sequence ID" value="XM_002741399.2"/>
</dbReference>
<dbReference type="InterPro" id="IPR023509">
    <property type="entry name" value="DTD-like_sf"/>
</dbReference>
<comment type="similarity">
    <text evidence="2 8">Belongs to the DTD family.</text>
</comment>
<feature type="region of interest" description="Disordered" evidence="9">
    <location>
        <begin position="141"/>
        <end position="165"/>
    </location>
</feature>
<dbReference type="Proteomes" id="UP000694865">
    <property type="component" value="Unplaced"/>
</dbReference>
<keyword evidence="8" id="KW-0378">Hydrolase</keyword>
<dbReference type="EC" id="3.1.1.96" evidence="3 8"/>
<comment type="catalytic activity">
    <reaction evidence="6">
        <text>a D-aminoacyl-tRNA + H2O = a tRNA + a D-alpha-amino acid + H(+)</text>
        <dbReference type="Rhea" id="RHEA:13953"/>
        <dbReference type="Rhea" id="RHEA-COMP:10123"/>
        <dbReference type="Rhea" id="RHEA-COMP:10124"/>
        <dbReference type="ChEBI" id="CHEBI:15377"/>
        <dbReference type="ChEBI" id="CHEBI:15378"/>
        <dbReference type="ChEBI" id="CHEBI:59871"/>
        <dbReference type="ChEBI" id="CHEBI:78442"/>
        <dbReference type="ChEBI" id="CHEBI:79333"/>
        <dbReference type="EC" id="3.1.1.96"/>
    </reaction>
</comment>
<dbReference type="PROSITE" id="PS51477">
    <property type="entry name" value="PAH"/>
    <property type="match status" value="1"/>
</dbReference>
<organism evidence="10 11">
    <name type="scientific">Saccoglossus kowalevskii</name>
    <name type="common">Acorn worm</name>
    <dbReference type="NCBI Taxonomy" id="10224"/>
    <lineage>
        <taxon>Eukaryota</taxon>
        <taxon>Metazoa</taxon>
        <taxon>Hemichordata</taxon>
        <taxon>Enteropneusta</taxon>
        <taxon>Harrimaniidae</taxon>
        <taxon>Saccoglossus</taxon>
    </lineage>
</organism>
<protein>
    <recommendedName>
        <fullName evidence="3 8">D-aminoacyl-tRNA deacylase</fullName>
        <ecNumber evidence="3 8">3.1.1.96</ecNumber>
    </recommendedName>
</protein>
<evidence type="ECO:0000256" key="3">
    <source>
        <dbReference type="ARBA" id="ARBA00013056"/>
    </source>
</evidence>
<keyword evidence="8" id="KW-0963">Cytoplasm</keyword>
<dbReference type="GeneID" id="100368545"/>
<accession>A0ABM0H0F3</accession>
<evidence type="ECO:0000256" key="9">
    <source>
        <dbReference type="SAM" id="MobiDB-lite"/>
    </source>
</evidence>
<comment type="subcellular location">
    <subcellularLocation>
        <location evidence="8">Cytoplasm</location>
    </subcellularLocation>
    <subcellularLocation>
        <location evidence="1 7">Nucleus</location>
    </subcellularLocation>
</comment>
<sequence length="320" mass="35641">MRAIVQRVMKASVTVGDDLVSSIGRGLCVLVGISKDDTKKEIEFMVRKILNLRIFDGDDQKRWMKSVKDKNYEILCISQFTLCCTLKGNKPDYHLAMGADNSQQFYEEFLAALRKAYKPELIKDGEFGAYMQVNIQNDGPVTIPIDSPPPKESPDKPRTPKTPVAVVKPESKKKNITADHAVSFVDKVRSSFHGNPEFYEHFLDIMKDVRNQSIDTLTVVYRIGVLFKGRPELIHDFNLFLPSNYRLYIDSGDVSKITVIIDGDCSMSLDALAEQIEKNISTGSPSSEAGAVGGESTNSTSSEVDSILLNEVLSRLGQQH</sequence>
<comment type="catalytic activity">
    <reaction evidence="5">
        <text>glycyl-tRNA(Ala) + H2O = tRNA(Ala) + glycine + H(+)</text>
        <dbReference type="Rhea" id="RHEA:53744"/>
        <dbReference type="Rhea" id="RHEA-COMP:9657"/>
        <dbReference type="Rhea" id="RHEA-COMP:13640"/>
        <dbReference type="ChEBI" id="CHEBI:15377"/>
        <dbReference type="ChEBI" id="CHEBI:15378"/>
        <dbReference type="ChEBI" id="CHEBI:57305"/>
        <dbReference type="ChEBI" id="CHEBI:78442"/>
        <dbReference type="ChEBI" id="CHEBI:78522"/>
        <dbReference type="EC" id="3.1.1.96"/>
    </reaction>
</comment>